<sequence length="186" mass="22142">MGYQDLKDEELAKEIKAKNNQALAEIIGRYQNKLFYYVVRLIGNEEDAEDVVQETFLKVYENIQGFDENRKFSSWIYRIAHNLGINQIKKSQRLSAVEAHTLDWLEDRQEEAEDVIAQAERGQLMQEMKEKIFALREDYRDILILYYFEEKSYEEISDILHIPESTAGVWLRRARTNLKKIMLKQE</sequence>
<evidence type="ECO:0000256" key="6">
    <source>
        <dbReference type="RuleBase" id="RU000716"/>
    </source>
</evidence>
<dbReference type="InterPro" id="IPR000838">
    <property type="entry name" value="RNA_pol_sigma70_ECF_CS"/>
</dbReference>
<dbReference type="Gene3D" id="1.10.10.10">
    <property type="entry name" value="Winged helix-like DNA-binding domain superfamily/Winged helix DNA-binding domain"/>
    <property type="match status" value="1"/>
</dbReference>
<evidence type="ECO:0000313" key="10">
    <source>
        <dbReference type="Proteomes" id="UP000034137"/>
    </source>
</evidence>
<dbReference type="Pfam" id="PF04542">
    <property type="entry name" value="Sigma70_r2"/>
    <property type="match status" value="1"/>
</dbReference>
<evidence type="ECO:0000256" key="2">
    <source>
        <dbReference type="ARBA" id="ARBA00023015"/>
    </source>
</evidence>
<evidence type="ECO:0000256" key="3">
    <source>
        <dbReference type="ARBA" id="ARBA00023082"/>
    </source>
</evidence>
<dbReference type="InterPro" id="IPR013324">
    <property type="entry name" value="RNA_pol_sigma_r3/r4-like"/>
</dbReference>
<dbReference type="InterPro" id="IPR013325">
    <property type="entry name" value="RNA_pol_sigma_r2"/>
</dbReference>
<comment type="caution">
    <text evidence="9">The sequence shown here is derived from an EMBL/GenBank/DDBJ whole genome shotgun (WGS) entry which is preliminary data.</text>
</comment>
<dbReference type="Gene3D" id="1.10.1740.10">
    <property type="match status" value="1"/>
</dbReference>
<dbReference type="InterPro" id="IPR013249">
    <property type="entry name" value="RNA_pol_sigma70_r4_t2"/>
</dbReference>
<dbReference type="GO" id="GO:0003677">
    <property type="term" value="F:DNA binding"/>
    <property type="evidence" value="ECO:0007669"/>
    <property type="project" value="UniProtKB-KW"/>
</dbReference>
<evidence type="ECO:0000259" key="8">
    <source>
        <dbReference type="Pfam" id="PF08281"/>
    </source>
</evidence>
<proteinExistence type="inferred from homology"/>
<dbReference type="GO" id="GO:0016987">
    <property type="term" value="F:sigma factor activity"/>
    <property type="evidence" value="ECO:0007669"/>
    <property type="project" value="UniProtKB-KW"/>
</dbReference>
<keyword evidence="4 6" id="KW-0238">DNA-binding</keyword>
<dbReference type="CDD" id="cd06171">
    <property type="entry name" value="Sigma70_r4"/>
    <property type="match status" value="1"/>
</dbReference>
<dbReference type="InterPro" id="IPR007627">
    <property type="entry name" value="RNA_pol_sigma70_r2"/>
</dbReference>
<accession>A0A0G0Q0D6</accession>
<dbReference type="Pfam" id="PF08281">
    <property type="entry name" value="Sigma70_r4_2"/>
    <property type="match status" value="1"/>
</dbReference>
<reference evidence="9 10" key="1">
    <citation type="journal article" date="2015" name="Nature">
        <title>rRNA introns, odd ribosomes, and small enigmatic genomes across a large radiation of phyla.</title>
        <authorList>
            <person name="Brown C.T."/>
            <person name="Hug L.A."/>
            <person name="Thomas B.C."/>
            <person name="Sharon I."/>
            <person name="Castelle C.J."/>
            <person name="Singh A."/>
            <person name="Wilkins M.J."/>
            <person name="Williams K.H."/>
            <person name="Banfield J.F."/>
        </authorList>
    </citation>
    <scope>NUCLEOTIDE SEQUENCE [LARGE SCALE GENOMIC DNA]</scope>
</reference>
<dbReference type="InterPro" id="IPR036388">
    <property type="entry name" value="WH-like_DNA-bd_sf"/>
</dbReference>
<evidence type="ECO:0000256" key="1">
    <source>
        <dbReference type="ARBA" id="ARBA00010641"/>
    </source>
</evidence>
<evidence type="ECO:0000259" key="7">
    <source>
        <dbReference type="Pfam" id="PF04542"/>
    </source>
</evidence>
<dbReference type="InterPro" id="IPR039425">
    <property type="entry name" value="RNA_pol_sigma-70-like"/>
</dbReference>
<dbReference type="PANTHER" id="PTHR43133">
    <property type="entry name" value="RNA POLYMERASE ECF-TYPE SIGMA FACTO"/>
    <property type="match status" value="1"/>
</dbReference>
<dbReference type="InterPro" id="IPR014284">
    <property type="entry name" value="RNA_pol_sigma-70_dom"/>
</dbReference>
<keyword evidence="2 6" id="KW-0805">Transcription regulation</keyword>
<dbReference type="SUPFAM" id="SSF88659">
    <property type="entry name" value="Sigma3 and sigma4 domains of RNA polymerase sigma factors"/>
    <property type="match status" value="1"/>
</dbReference>
<gene>
    <name evidence="9" type="ORF">UT64_C0003G0035</name>
</gene>
<dbReference type="Proteomes" id="UP000034137">
    <property type="component" value="Unassembled WGS sequence"/>
</dbReference>
<dbReference type="SUPFAM" id="SSF88946">
    <property type="entry name" value="Sigma2 domain of RNA polymerase sigma factors"/>
    <property type="match status" value="1"/>
</dbReference>
<dbReference type="PANTHER" id="PTHR43133:SF51">
    <property type="entry name" value="RNA POLYMERASE SIGMA FACTOR"/>
    <property type="match status" value="1"/>
</dbReference>
<keyword evidence="5 6" id="KW-0804">Transcription</keyword>
<evidence type="ECO:0000256" key="5">
    <source>
        <dbReference type="ARBA" id="ARBA00023163"/>
    </source>
</evidence>
<dbReference type="NCBIfam" id="TIGR02937">
    <property type="entry name" value="sigma70-ECF"/>
    <property type="match status" value="1"/>
</dbReference>
<comment type="similarity">
    <text evidence="1 6">Belongs to the sigma-70 factor family. ECF subfamily.</text>
</comment>
<evidence type="ECO:0000313" key="9">
    <source>
        <dbReference type="EMBL" id="KKR33814.1"/>
    </source>
</evidence>
<protein>
    <recommendedName>
        <fullName evidence="6">RNA polymerase sigma factor</fullName>
    </recommendedName>
</protein>
<keyword evidence="3 6" id="KW-0731">Sigma factor</keyword>
<name>A0A0G0Q0D6_9BACT</name>
<dbReference type="GO" id="GO:0006352">
    <property type="term" value="P:DNA-templated transcription initiation"/>
    <property type="evidence" value="ECO:0007669"/>
    <property type="project" value="InterPro"/>
</dbReference>
<feature type="domain" description="RNA polymerase sigma factor 70 region 4 type 2" evidence="8">
    <location>
        <begin position="134"/>
        <end position="178"/>
    </location>
</feature>
<dbReference type="EMBL" id="LBXO01000003">
    <property type="protein sequence ID" value="KKR33814.1"/>
    <property type="molecule type" value="Genomic_DNA"/>
</dbReference>
<dbReference type="PROSITE" id="PS01063">
    <property type="entry name" value="SIGMA70_ECF"/>
    <property type="match status" value="1"/>
</dbReference>
<evidence type="ECO:0000256" key="4">
    <source>
        <dbReference type="ARBA" id="ARBA00023125"/>
    </source>
</evidence>
<organism evidence="9 10">
    <name type="scientific">Candidatus Falkowbacteria bacterium GW2011_GWF2_39_8</name>
    <dbReference type="NCBI Taxonomy" id="1618642"/>
    <lineage>
        <taxon>Bacteria</taxon>
        <taxon>Candidatus Falkowiibacteriota</taxon>
    </lineage>
</organism>
<dbReference type="AlphaFoldDB" id="A0A0G0Q0D6"/>
<feature type="domain" description="RNA polymerase sigma-70 region 2" evidence="7">
    <location>
        <begin position="27"/>
        <end position="93"/>
    </location>
</feature>